<evidence type="ECO:0000256" key="2">
    <source>
        <dbReference type="ARBA" id="ARBA00022475"/>
    </source>
</evidence>
<keyword evidence="11" id="KW-1185">Reference proteome</keyword>
<dbReference type="GeneID" id="112552774"/>
<evidence type="ECO:0000313" key="11">
    <source>
        <dbReference type="Proteomes" id="UP000504615"/>
    </source>
</evidence>
<keyword evidence="3 10" id="KW-0716">Sensory transduction</keyword>
<keyword evidence="7 10" id="KW-0472">Membrane</keyword>
<dbReference type="InterPro" id="IPR004117">
    <property type="entry name" value="7tm6_olfct_rcpt"/>
</dbReference>
<evidence type="ECO:0000313" key="12">
    <source>
        <dbReference type="RefSeq" id="XP_025074566.1"/>
    </source>
</evidence>
<evidence type="ECO:0000256" key="7">
    <source>
        <dbReference type="ARBA" id="ARBA00023136"/>
    </source>
</evidence>
<feature type="transmembrane region" description="Helical" evidence="10">
    <location>
        <begin position="31"/>
        <end position="58"/>
    </location>
</feature>
<dbReference type="Proteomes" id="UP000504615">
    <property type="component" value="Unplaced"/>
</dbReference>
<dbReference type="PANTHER" id="PTHR21137">
    <property type="entry name" value="ODORANT RECEPTOR"/>
    <property type="match status" value="1"/>
</dbReference>
<sequence length="357" mass="41606">MDFQNINSLNVRLNLLSSNLLSMTSDSSFPIFWRIYNIFVWLFELFYTVSLISSFFFIPKEKAINDGMISVVIIEIVIMITRIHSQTTLVQQLIRKLNKALSIEDENMRNIVITNLKRMDTPFKFYLIISTVFYISFCCMSLPLVFEKNTFYYSDFKVPAIYSKEPFSSNIFVMGSILILISNLYIFIKKVSVDIYTTHLISLITAQYQYIASRFILIFRNDQWDNNNLQKNNSRVNSSIKKEIKILCRQHNAVICITLMLKKLLSLNILLIYINNVFRFCFIGLILTKISTSFLEGCMIIMYGSGSIKQFYILCSCVQQLSEASTELTDKAFHEDWYRFDLSVKHIFLLVIIASST</sequence>
<dbReference type="AlphaFoldDB" id="A0A8N1S751"/>
<keyword evidence="8 10" id="KW-0675">Receptor</keyword>
<protein>
    <recommendedName>
        <fullName evidence="10">Odorant receptor</fullName>
    </recommendedName>
</protein>
<evidence type="ECO:0000256" key="4">
    <source>
        <dbReference type="ARBA" id="ARBA00022692"/>
    </source>
</evidence>
<proteinExistence type="inferred from homology"/>
<feature type="transmembrane region" description="Helical" evidence="10">
    <location>
        <begin position="269"/>
        <end position="287"/>
    </location>
</feature>
<dbReference type="GO" id="GO:0004984">
    <property type="term" value="F:olfactory receptor activity"/>
    <property type="evidence" value="ECO:0007669"/>
    <property type="project" value="InterPro"/>
</dbReference>
<keyword evidence="5 10" id="KW-0552">Olfaction</keyword>
<evidence type="ECO:0000256" key="6">
    <source>
        <dbReference type="ARBA" id="ARBA00022989"/>
    </source>
</evidence>
<evidence type="ECO:0000256" key="8">
    <source>
        <dbReference type="ARBA" id="ARBA00023170"/>
    </source>
</evidence>
<comment type="caution">
    <text evidence="10">Lacks conserved residue(s) required for the propagation of feature annotation.</text>
</comment>
<name>A0A8N1S751_9HYME</name>
<comment type="similarity">
    <text evidence="10">Belongs to the insect chemoreceptor superfamily. Heteromeric odorant receptor channel (TC 1.A.69) family.</text>
</comment>
<dbReference type="GO" id="GO:0007165">
    <property type="term" value="P:signal transduction"/>
    <property type="evidence" value="ECO:0007669"/>
    <property type="project" value="UniProtKB-KW"/>
</dbReference>
<evidence type="ECO:0000256" key="9">
    <source>
        <dbReference type="ARBA" id="ARBA00023224"/>
    </source>
</evidence>
<organism evidence="11 12">
    <name type="scientific">Pogonomyrmex barbatus</name>
    <name type="common">red harvester ant</name>
    <dbReference type="NCBI Taxonomy" id="144034"/>
    <lineage>
        <taxon>Eukaryota</taxon>
        <taxon>Metazoa</taxon>
        <taxon>Ecdysozoa</taxon>
        <taxon>Arthropoda</taxon>
        <taxon>Hexapoda</taxon>
        <taxon>Insecta</taxon>
        <taxon>Pterygota</taxon>
        <taxon>Neoptera</taxon>
        <taxon>Endopterygota</taxon>
        <taxon>Hymenoptera</taxon>
        <taxon>Apocrita</taxon>
        <taxon>Aculeata</taxon>
        <taxon>Formicoidea</taxon>
        <taxon>Formicidae</taxon>
        <taxon>Myrmicinae</taxon>
        <taxon>Pogonomyrmex</taxon>
    </lineage>
</organism>
<keyword evidence="2" id="KW-1003">Cell membrane</keyword>
<evidence type="ECO:0000256" key="1">
    <source>
        <dbReference type="ARBA" id="ARBA00004651"/>
    </source>
</evidence>
<keyword evidence="9 10" id="KW-0807">Transducer</keyword>
<comment type="subcellular location">
    <subcellularLocation>
        <location evidence="1 10">Cell membrane</location>
        <topology evidence="1 10">Multi-pass membrane protein</topology>
    </subcellularLocation>
</comment>
<evidence type="ECO:0000256" key="10">
    <source>
        <dbReference type="RuleBase" id="RU351113"/>
    </source>
</evidence>
<dbReference type="OrthoDB" id="7547135at2759"/>
<dbReference type="GO" id="GO:0005549">
    <property type="term" value="F:odorant binding"/>
    <property type="evidence" value="ECO:0007669"/>
    <property type="project" value="InterPro"/>
</dbReference>
<gene>
    <name evidence="12" type="primary">LOC112552774</name>
</gene>
<reference evidence="12" key="1">
    <citation type="submission" date="2025-08" db="UniProtKB">
        <authorList>
            <consortium name="RefSeq"/>
        </authorList>
    </citation>
    <scope>IDENTIFICATION</scope>
</reference>
<accession>A0A8N1S751</accession>
<evidence type="ECO:0000256" key="3">
    <source>
        <dbReference type="ARBA" id="ARBA00022606"/>
    </source>
</evidence>
<dbReference type="RefSeq" id="XP_025074566.1">
    <property type="nucleotide sequence ID" value="XM_025218781.1"/>
</dbReference>
<dbReference type="GO" id="GO:0005886">
    <property type="term" value="C:plasma membrane"/>
    <property type="evidence" value="ECO:0007669"/>
    <property type="project" value="UniProtKB-SubCell"/>
</dbReference>
<keyword evidence="6 10" id="KW-1133">Transmembrane helix</keyword>
<feature type="transmembrane region" description="Helical" evidence="10">
    <location>
        <begin position="125"/>
        <end position="146"/>
    </location>
</feature>
<feature type="transmembrane region" description="Helical" evidence="10">
    <location>
        <begin position="166"/>
        <end position="188"/>
    </location>
</feature>
<dbReference type="Pfam" id="PF02949">
    <property type="entry name" value="7tm_6"/>
    <property type="match status" value="1"/>
</dbReference>
<keyword evidence="4 10" id="KW-0812">Transmembrane</keyword>
<evidence type="ECO:0000256" key="5">
    <source>
        <dbReference type="ARBA" id="ARBA00022725"/>
    </source>
</evidence>
<dbReference type="PANTHER" id="PTHR21137:SF35">
    <property type="entry name" value="ODORANT RECEPTOR 19A-RELATED"/>
    <property type="match status" value="1"/>
</dbReference>